<sequence length="121" mass="13593">MRRYAAKDRVEILAEHLKEQFIPHPALDSREVASHQEQIERRIQEFLSTPVPPLLGDYYVSLAETTVVSFLESRSFFVAVEDTTLDLPPIRAGVSHANCSSPCLYSVFTDDISTLAGQLQD</sequence>
<evidence type="ECO:0000313" key="1">
    <source>
        <dbReference type="EMBL" id="GBP44725.1"/>
    </source>
</evidence>
<evidence type="ECO:0000313" key="2">
    <source>
        <dbReference type="Proteomes" id="UP000299102"/>
    </source>
</evidence>
<gene>
    <name evidence="1" type="ORF">EVAR_81493_1</name>
</gene>
<reference evidence="1 2" key="1">
    <citation type="journal article" date="2019" name="Commun. Biol.">
        <title>The bagworm genome reveals a unique fibroin gene that provides high tensile strength.</title>
        <authorList>
            <person name="Kono N."/>
            <person name="Nakamura H."/>
            <person name="Ohtoshi R."/>
            <person name="Tomita M."/>
            <person name="Numata K."/>
            <person name="Arakawa K."/>
        </authorList>
    </citation>
    <scope>NUCLEOTIDE SEQUENCE [LARGE SCALE GENOMIC DNA]</scope>
</reference>
<accession>A0A4C1W3Q2</accession>
<dbReference type="AlphaFoldDB" id="A0A4C1W3Q2"/>
<organism evidence="1 2">
    <name type="scientific">Eumeta variegata</name>
    <name type="common">Bagworm moth</name>
    <name type="synonym">Eumeta japonica</name>
    <dbReference type="NCBI Taxonomy" id="151549"/>
    <lineage>
        <taxon>Eukaryota</taxon>
        <taxon>Metazoa</taxon>
        <taxon>Ecdysozoa</taxon>
        <taxon>Arthropoda</taxon>
        <taxon>Hexapoda</taxon>
        <taxon>Insecta</taxon>
        <taxon>Pterygota</taxon>
        <taxon>Neoptera</taxon>
        <taxon>Endopterygota</taxon>
        <taxon>Lepidoptera</taxon>
        <taxon>Glossata</taxon>
        <taxon>Ditrysia</taxon>
        <taxon>Tineoidea</taxon>
        <taxon>Psychidae</taxon>
        <taxon>Oiketicinae</taxon>
        <taxon>Eumeta</taxon>
    </lineage>
</organism>
<protein>
    <submittedName>
        <fullName evidence="1">Uncharacterized protein</fullName>
    </submittedName>
</protein>
<proteinExistence type="predicted"/>
<dbReference type="Proteomes" id="UP000299102">
    <property type="component" value="Unassembled WGS sequence"/>
</dbReference>
<dbReference type="EMBL" id="BGZK01000457">
    <property type="protein sequence ID" value="GBP44725.1"/>
    <property type="molecule type" value="Genomic_DNA"/>
</dbReference>
<name>A0A4C1W3Q2_EUMVA</name>
<comment type="caution">
    <text evidence="1">The sequence shown here is derived from an EMBL/GenBank/DDBJ whole genome shotgun (WGS) entry which is preliminary data.</text>
</comment>
<dbReference type="OrthoDB" id="10065625at2759"/>
<keyword evidence="2" id="KW-1185">Reference proteome</keyword>